<feature type="region of interest" description="Disordered" evidence="1">
    <location>
        <begin position="602"/>
        <end position="635"/>
    </location>
</feature>
<reference evidence="2 3" key="1">
    <citation type="submission" date="2018-02" db="EMBL/GenBank/DDBJ databases">
        <title>Genome sequence of the basidiomycete white-rot fungus Phlebia centrifuga.</title>
        <authorList>
            <person name="Granchi Z."/>
            <person name="Peng M."/>
            <person name="de Vries R.P."/>
            <person name="Hilden K."/>
            <person name="Makela M.R."/>
            <person name="Grigoriev I."/>
            <person name="Riley R."/>
        </authorList>
    </citation>
    <scope>NUCLEOTIDE SEQUENCE [LARGE SCALE GENOMIC DNA]</scope>
    <source>
        <strain evidence="2 3">FBCC195</strain>
    </source>
</reference>
<proteinExistence type="predicted"/>
<name>A0A2R6RVF0_9APHY</name>
<evidence type="ECO:0000313" key="2">
    <source>
        <dbReference type="EMBL" id="PSS33998.1"/>
    </source>
</evidence>
<keyword evidence="3" id="KW-1185">Reference proteome</keyword>
<dbReference type="AlphaFoldDB" id="A0A2R6RVF0"/>
<dbReference type="Proteomes" id="UP000186601">
    <property type="component" value="Unassembled WGS sequence"/>
</dbReference>
<feature type="compositionally biased region" description="Acidic residues" evidence="1">
    <location>
        <begin position="610"/>
        <end position="624"/>
    </location>
</feature>
<organism evidence="2 3">
    <name type="scientific">Hermanssonia centrifuga</name>
    <dbReference type="NCBI Taxonomy" id="98765"/>
    <lineage>
        <taxon>Eukaryota</taxon>
        <taxon>Fungi</taxon>
        <taxon>Dikarya</taxon>
        <taxon>Basidiomycota</taxon>
        <taxon>Agaricomycotina</taxon>
        <taxon>Agaricomycetes</taxon>
        <taxon>Polyporales</taxon>
        <taxon>Meruliaceae</taxon>
        <taxon>Hermanssonia</taxon>
    </lineage>
</organism>
<comment type="caution">
    <text evidence="2">The sequence shown here is derived from an EMBL/GenBank/DDBJ whole genome shotgun (WGS) entry which is preliminary data.</text>
</comment>
<dbReference type="STRING" id="98765.A0A2R6RVF0"/>
<evidence type="ECO:0000313" key="3">
    <source>
        <dbReference type="Proteomes" id="UP000186601"/>
    </source>
</evidence>
<accession>A0A2R6RVF0</accession>
<protein>
    <submittedName>
        <fullName evidence="2">Uncharacterized protein</fullName>
    </submittedName>
</protein>
<evidence type="ECO:0000256" key="1">
    <source>
        <dbReference type="SAM" id="MobiDB-lite"/>
    </source>
</evidence>
<sequence>PHFTQFDDNGRLPPVVAHSVQLDDNGRLPPVVAHSVQLDDNGRLPPVVAHSVQLDDNGRLPPVVAHSVQLDDNGRLPPVVAHSVQLDDNGRLPPVVVRSVQLNNNRGHLLILQSQGYLVLSDPTTGGHFIPSENSAGSQHRNHPSPIHPSLREYLVPDRTRMSSNLAQPLSVFNVEVPTVNGPKIKGILTSPNSTTLPRWEIPPLGPYGENDTAWAGLKTQWAFDGFYYLAFAPLERDYSGPVFGCLSSDGGEVVEDRCNGRTMYRLDPTKCQQWLYLESQLRHILGVLARSTAVLFPLYDRNPQSPSFENYHTPRPTRAKMKNAIGFARARFTQWLAKISYTICISTSEDDEGQELPYWATRILEQQEMEPQMVNALLDSWVCDWNAPRVGAYIDIGRGAVCSESEYWSTSWYDQIPKVLSKVSCVPMWFFYGEPPCLRSALPWYPAAVNSQQSTPATIIPQQPISTGDWGNYAGDCGDLAPGWQSLGGNNGNNSLQGQPKRGETVFSFLDRQKEVKKAVIAQETCTDRTRRLERERQQESQTVPIKSGPKVWMWKEKADSKWVREFVSVKKLASVWRSTVPSQRVYNSIRHEYDICVELDPDASPTDSDIEDDLDTEDDVDMDTGGGGTSAWSPPLTLSPWSLPPTLTLMLSPWSPTLTLSPWSLPPTLTLMLSPWSPPLTLSPWSLPPTLTLMLSPWSPPLTLSPRSPPLTLSPRSPPLTLTPWSLPPTLTLMLSPWSPPLTLTPWSLPPTLTLMLSTFTRSPH</sequence>
<feature type="non-terminal residue" evidence="2">
    <location>
        <position position="1"/>
    </location>
</feature>
<gene>
    <name evidence="2" type="ORF">PHLCEN_2v1961</name>
</gene>
<dbReference type="OrthoDB" id="2658589at2759"/>
<dbReference type="EMBL" id="MLYV02000165">
    <property type="protein sequence ID" value="PSS33998.1"/>
    <property type="molecule type" value="Genomic_DNA"/>
</dbReference>